<proteinExistence type="predicted"/>
<organism evidence="1 2">
    <name type="scientific">Candidatus Iainarchaeum sp</name>
    <dbReference type="NCBI Taxonomy" id="3101447"/>
    <lineage>
        <taxon>Archaea</taxon>
        <taxon>Candidatus Iainarchaeota</taxon>
        <taxon>Candidatus Iainarchaeia</taxon>
        <taxon>Candidatus Iainarchaeales</taxon>
        <taxon>Candidatus Iainarchaeaceae</taxon>
        <taxon>Candidatus Iainarchaeum</taxon>
    </lineage>
</organism>
<dbReference type="EMBL" id="JACQPB010000021">
    <property type="protein sequence ID" value="MBI4210152.1"/>
    <property type="molecule type" value="Genomic_DNA"/>
</dbReference>
<reference evidence="1" key="1">
    <citation type="submission" date="2020-07" db="EMBL/GenBank/DDBJ databases">
        <title>Huge and variable diversity of episymbiotic CPR bacteria and DPANN archaea in groundwater ecosystems.</title>
        <authorList>
            <person name="He C.Y."/>
            <person name="Keren R."/>
            <person name="Whittaker M."/>
            <person name="Farag I.F."/>
            <person name="Doudna J."/>
            <person name="Cate J.H.D."/>
            <person name="Banfield J.F."/>
        </authorList>
    </citation>
    <scope>NUCLEOTIDE SEQUENCE</scope>
    <source>
        <strain evidence="1">NC_groundwater_1296_Ag_S-0.2um_52_80</strain>
    </source>
</reference>
<evidence type="ECO:0000313" key="1">
    <source>
        <dbReference type="EMBL" id="MBI4210152.1"/>
    </source>
</evidence>
<name>A0A8T3YK29_9ARCH</name>
<protein>
    <submittedName>
        <fullName evidence="1">Uncharacterized protein</fullName>
    </submittedName>
</protein>
<accession>A0A8T3YK29</accession>
<gene>
    <name evidence="1" type="ORF">HY544_01425</name>
</gene>
<comment type="caution">
    <text evidence="1">The sequence shown here is derived from an EMBL/GenBank/DDBJ whole genome shotgun (WGS) entry which is preliminary data.</text>
</comment>
<dbReference type="AlphaFoldDB" id="A0A8T3YK29"/>
<evidence type="ECO:0000313" key="2">
    <source>
        <dbReference type="Proteomes" id="UP000732298"/>
    </source>
</evidence>
<sequence>MAQVERQELELVLAAVVGVLELERVAGELGREQELGQVEVPELVLALVVVQVQVGEQELGQVEVPELVLALVVVQVQVGEQVPELERVRELVEEQRLGV</sequence>
<dbReference type="Proteomes" id="UP000732298">
    <property type="component" value="Unassembled WGS sequence"/>
</dbReference>